<protein>
    <submittedName>
        <fullName evidence="1">Uncharacterized protein</fullName>
    </submittedName>
</protein>
<evidence type="ECO:0000313" key="2">
    <source>
        <dbReference type="Proteomes" id="UP001152798"/>
    </source>
</evidence>
<accession>A0A9P0HA44</accession>
<gene>
    <name evidence="1" type="ORF">NEZAVI_LOCUS7824</name>
</gene>
<dbReference type="EMBL" id="OV725080">
    <property type="protein sequence ID" value="CAH1398104.1"/>
    <property type="molecule type" value="Genomic_DNA"/>
</dbReference>
<keyword evidence="2" id="KW-1185">Reference proteome</keyword>
<evidence type="ECO:0000313" key="1">
    <source>
        <dbReference type="EMBL" id="CAH1398104.1"/>
    </source>
</evidence>
<dbReference type="AlphaFoldDB" id="A0A9P0HA44"/>
<organism evidence="1 2">
    <name type="scientific">Nezara viridula</name>
    <name type="common">Southern green stink bug</name>
    <name type="synonym">Cimex viridulus</name>
    <dbReference type="NCBI Taxonomy" id="85310"/>
    <lineage>
        <taxon>Eukaryota</taxon>
        <taxon>Metazoa</taxon>
        <taxon>Ecdysozoa</taxon>
        <taxon>Arthropoda</taxon>
        <taxon>Hexapoda</taxon>
        <taxon>Insecta</taxon>
        <taxon>Pterygota</taxon>
        <taxon>Neoptera</taxon>
        <taxon>Paraneoptera</taxon>
        <taxon>Hemiptera</taxon>
        <taxon>Heteroptera</taxon>
        <taxon>Panheteroptera</taxon>
        <taxon>Pentatomomorpha</taxon>
        <taxon>Pentatomoidea</taxon>
        <taxon>Pentatomidae</taxon>
        <taxon>Pentatominae</taxon>
        <taxon>Nezara</taxon>
    </lineage>
</organism>
<name>A0A9P0HA44_NEZVI</name>
<reference evidence="1" key="1">
    <citation type="submission" date="2022-01" db="EMBL/GenBank/DDBJ databases">
        <authorList>
            <person name="King R."/>
        </authorList>
    </citation>
    <scope>NUCLEOTIDE SEQUENCE</scope>
</reference>
<proteinExistence type="predicted"/>
<sequence length="83" mass="9283">MCHVTAATQSFQDVLEDDSQVCRLSGSSQVHGPLLEAKESSGLLYDLPRSLLPTIETEETSRWIAPSYMPHPSQLPCLHIIRY</sequence>
<dbReference type="Proteomes" id="UP001152798">
    <property type="component" value="Chromosome 4"/>
</dbReference>